<dbReference type="Proteomes" id="UP000281245">
    <property type="component" value="Unassembled WGS sequence"/>
</dbReference>
<evidence type="ECO:0000256" key="1">
    <source>
        <dbReference type="SAM" id="MobiDB-lite"/>
    </source>
</evidence>
<proteinExistence type="predicted"/>
<gene>
    <name evidence="2" type="ORF">D0869_02375</name>
</gene>
<name>A0A3M6XA32_HORWE</name>
<comment type="caution">
    <text evidence="2">The sequence shown here is derived from an EMBL/GenBank/DDBJ whole genome shotgun (WGS) entry which is preliminary data.</text>
</comment>
<reference evidence="2 3" key="1">
    <citation type="journal article" date="2018" name="BMC Genomics">
        <title>Genomic evidence for intraspecific hybridization in a clonal and extremely halotolerant yeast.</title>
        <authorList>
            <person name="Gostincar C."/>
            <person name="Stajich J.E."/>
            <person name="Zupancic J."/>
            <person name="Zalar P."/>
            <person name="Gunde-Cimerman N."/>
        </authorList>
    </citation>
    <scope>NUCLEOTIDE SEQUENCE [LARGE SCALE GENOMIC DNA]</scope>
    <source>
        <strain evidence="2 3">EXF-6656</strain>
    </source>
</reference>
<feature type="region of interest" description="Disordered" evidence="1">
    <location>
        <begin position="136"/>
        <end position="167"/>
    </location>
</feature>
<sequence>HGLSEHLALELQKPLESAPTSFLDLPRELRDLIYEDTLDWSDIILRLKKSLDACTDRTDDALMMLHNRPLVVDAPVENQLLEEGDVENGQVPEAMRLITYSTLQNVCHLVLNIREREYIHGLEHFLRAFAGTPASSSAVTEKTNGVQSPPTSRSIVGSTSTQPTSSFPHLKTLHTDFRDSGKSDILAYPGSPLSYPDPMLHEALRPLSKMRGLEHVVFEGDLPPSYPEPLKAIMMAPVGATKGLLKPMAVTANGQEVHARNEGLGNSHVHSATRL</sequence>
<feature type="non-terminal residue" evidence="2">
    <location>
        <position position="1"/>
    </location>
</feature>
<dbReference type="AlphaFoldDB" id="A0A3M6XA32"/>
<dbReference type="EMBL" id="QWIJ01000117">
    <property type="protein sequence ID" value="RMX87416.1"/>
    <property type="molecule type" value="Genomic_DNA"/>
</dbReference>
<evidence type="ECO:0000313" key="3">
    <source>
        <dbReference type="Proteomes" id="UP000281245"/>
    </source>
</evidence>
<organism evidence="2 3">
    <name type="scientific">Hortaea werneckii</name>
    <name type="common">Black yeast</name>
    <name type="synonym">Cladosporium werneckii</name>
    <dbReference type="NCBI Taxonomy" id="91943"/>
    <lineage>
        <taxon>Eukaryota</taxon>
        <taxon>Fungi</taxon>
        <taxon>Dikarya</taxon>
        <taxon>Ascomycota</taxon>
        <taxon>Pezizomycotina</taxon>
        <taxon>Dothideomycetes</taxon>
        <taxon>Dothideomycetidae</taxon>
        <taxon>Mycosphaerellales</taxon>
        <taxon>Teratosphaeriaceae</taxon>
        <taxon>Hortaea</taxon>
    </lineage>
</organism>
<protein>
    <submittedName>
        <fullName evidence="2">Uncharacterized protein</fullName>
    </submittedName>
</protein>
<evidence type="ECO:0000313" key="2">
    <source>
        <dbReference type="EMBL" id="RMX87416.1"/>
    </source>
</evidence>
<accession>A0A3M6XA32</accession>
<dbReference type="OrthoDB" id="3510794at2759"/>